<protein>
    <submittedName>
        <fullName evidence="1">Uncharacterized protein</fullName>
    </submittedName>
</protein>
<keyword evidence="2" id="KW-1185">Reference proteome</keyword>
<name>A0A540LUW9_MALBA</name>
<proteinExistence type="predicted"/>
<gene>
    <name evidence="1" type="ORF">C1H46_024119</name>
</gene>
<sequence length="106" mass="11637">MRRSLFILYAQKTVANRLIEFCYSSKGEAIAMLSLPDIPVDELFTEAQHSGQLVIFFGWRCLGGLGLNKVWGDGGGEVWKVAQDKGDELGNSGFQLSDGLETPVEI</sequence>
<evidence type="ECO:0000313" key="2">
    <source>
        <dbReference type="Proteomes" id="UP000315295"/>
    </source>
</evidence>
<dbReference type="Proteomes" id="UP000315295">
    <property type="component" value="Unassembled WGS sequence"/>
</dbReference>
<comment type="caution">
    <text evidence="1">The sequence shown here is derived from an EMBL/GenBank/DDBJ whole genome shotgun (WGS) entry which is preliminary data.</text>
</comment>
<reference evidence="1 2" key="1">
    <citation type="journal article" date="2019" name="G3 (Bethesda)">
        <title>Sequencing of a Wild Apple (Malus baccata) Genome Unravels the Differences Between Cultivated and Wild Apple Species Regarding Disease Resistance and Cold Tolerance.</title>
        <authorList>
            <person name="Chen X."/>
        </authorList>
    </citation>
    <scope>NUCLEOTIDE SEQUENCE [LARGE SCALE GENOMIC DNA]</scope>
    <source>
        <strain evidence="2">cv. Shandingzi</strain>
        <tissue evidence="1">Leaves</tissue>
    </source>
</reference>
<accession>A0A540LUW9</accession>
<dbReference type="EMBL" id="VIEB01000456">
    <property type="protein sequence ID" value="TQD90291.1"/>
    <property type="molecule type" value="Genomic_DNA"/>
</dbReference>
<dbReference type="AlphaFoldDB" id="A0A540LUW9"/>
<organism evidence="1 2">
    <name type="scientific">Malus baccata</name>
    <name type="common">Siberian crab apple</name>
    <name type="synonym">Pyrus baccata</name>
    <dbReference type="NCBI Taxonomy" id="106549"/>
    <lineage>
        <taxon>Eukaryota</taxon>
        <taxon>Viridiplantae</taxon>
        <taxon>Streptophyta</taxon>
        <taxon>Embryophyta</taxon>
        <taxon>Tracheophyta</taxon>
        <taxon>Spermatophyta</taxon>
        <taxon>Magnoliopsida</taxon>
        <taxon>eudicotyledons</taxon>
        <taxon>Gunneridae</taxon>
        <taxon>Pentapetalae</taxon>
        <taxon>rosids</taxon>
        <taxon>fabids</taxon>
        <taxon>Rosales</taxon>
        <taxon>Rosaceae</taxon>
        <taxon>Amygdaloideae</taxon>
        <taxon>Maleae</taxon>
        <taxon>Malus</taxon>
    </lineage>
</organism>
<evidence type="ECO:0000313" key="1">
    <source>
        <dbReference type="EMBL" id="TQD90291.1"/>
    </source>
</evidence>